<dbReference type="AlphaFoldDB" id="A0A225MFP8"/>
<dbReference type="Proteomes" id="UP000214603">
    <property type="component" value="Unassembled WGS sequence"/>
</dbReference>
<dbReference type="PANTHER" id="PTHR30006:SF2">
    <property type="entry name" value="ABC TRANSPORTER SUBSTRATE-BINDING PROTEIN"/>
    <property type="match status" value="1"/>
</dbReference>
<evidence type="ECO:0000313" key="3">
    <source>
        <dbReference type="Proteomes" id="UP000214603"/>
    </source>
</evidence>
<evidence type="ECO:0000313" key="2">
    <source>
        <dbReference type="EMBL" id="OWT60084.1"/>
    </source>
</evidence>
<dbReference type="InterPro" id="IPR006059">
    <property type="entry name" value="SBP"/>
</dbReference>
<dbReference type="Pfam" id="PF01547">
    <property type="entry name" value="SBP_bac_1"/>
    <property type="match status" value="1"/>
</dbReference>
<organism evidence="2 3">
    <name type="scientific">Candidimonas nitroreducens</name>
    <dbReference type="NCBI Taxonomy" id="683354"/>
    <lineage>
        <taxon>Bacteria</taxon>
        <taxon>Pseudomonadati</taxon>
        <taxon>Pseudomonadota</taxon>
        <taxon>Betaproteobacteria</taxon>
        <taxon>Burkholderiales</taxon>
        <taxon>Alcaligenaceae</taxon>
        <taxon>Candidimonas</taxon>
    </lineage>
</organism>
<proteinExistence type="predicted"/>
<keyword evidence="1" id="KW-0732">Signal</keyword>
<evidence type="ECO:0000256" key="1">
    <source>
        <dbReference type="ARBA" id="ARBA00022729"/>
    </source>
</evidence>
<reference evidence="3" key="1">
    <citation type="submission" date="2017-06" db="EMBL/GenBank/DDBJ databases">
        <title>Herbaspirillum phytohormonus sp. nov., isolated from the root nodule of Robinia pseudoacacia in lead-zinc mine.</title>
        <authorList>
            <person name="Fan M."/>
            <person name="Lin Y."/>
        </authorList>
    </citation>
    <scope>NUCLEOTIDE SEQUENCE [LARGE SCALE GENOMIC DNA]</scope>
    <source>
        <strain evidence="3">SC-089</strain>
    </source>
</reference>
<comment type="caution">
    <text evidence="2">The sequence shown here is derived from an EMBL/GenBank/DDBJ whole genome shotgun (WGS) entry which is preliminary data.</text>
</comment>
<sequence length="411" mass="45277">MPASPIFLLYFMSSRRGNIEGWAIALHPEAKETKMKRCNNTRIPRALHFLKGVAIASALFAMQQPASAASADAATAWKNAQKLIPGISKETVDAACSEGSAMMYSLILRGEQEGIIGHFEKLFPCIKLKVFNASGGVLSQRFTNEMRAGNSPTDIWMNSSPVYGSRLAKEGLLLNWTPPTASLIDDLWKDEGYWYAIGLAHIGIIWNTEDIKPEQKKWLEGVKTWADVPNGPFQNNTGLVDIRAGGTTQIFYYYNKQKYGVDYWKKLATLKPTIFSGVNPLIGRLVAGDFAYAAGITADTAGATQWLKGAPLQWKFPEPGLAVPYFIGISAKAPHPNAAKLFMAWSLSTDGQNSWVNSSGLAPASSHATDNRPYAKKAWYKLPKTHYRADWQKIATDLKADTQTFTSIFGK</sequence>
<name>A0A225MFP8_9BURK</name>
<keyword evidence="3" id="KW-1185">Reference proteome</keyword>
<protein>
    <recommendedName>
        <fullName evidence="4">ABC transporter substrate-binding protein</fullName>
    </recommendedName>
</protein>
<accession>A0A225MFP8</accession>
<dbReference type="SUPFAM" id="SSF53850">
    <property type="entry name" value="Periplasmic binding protein-like II"/>
    <property type="match status" value="1"/>
</dbReference>
<dbReference type="Gene3D" id="3.40.190.10">
    <property type="entry name" value="Periplasmic binding protein-like II"/>
    <property type="match status" value="2"/>
</dbReference>
<gene>
    <name evidence="2" type="ORF">CEY11_10430</name>
</gene>
<evidence type="ECO:0008006" key="4">
    <source>
        <dbReference type="Google" id="ProtNLM"/>
    </source>
</evidence>
<dbReference type="EMBL" id="NJIH01000006">
    <property type="protein sequence ID" value="OWT60084.1"/>
    <property type="molecule type" value="Genomic_DNA"/>
</dbReference>
<dbReference type="PANTHER" id="PTHR30006">
    <property type="entry name" value="THIAMINE-BINDING PERIPLASMIC PROTEIN-RELATED"/>
    <property type="match status" value="1"/>
</dbReference>